<comment type="caution">
    <text evidence="3">The sequence shown here is derived from an EMBL/GenBank/DDBJ whole genome shotgun (WGS) entry which is preliminary data.</text>
</comment>
<name>A0ABW4FV57_9PSEU</name>
<dbReference type="RefSeq" id="WP_343977836.1">
    <property type="nucleotide sequence ID" value="NZ_BAAAJG010000009.1"/>
</dbReference>
<feature type="region of interest" description="Disordered" evidence="1">
    <location>
        <begin position="141"/>
        <end position="161"/>
    </location>
</feature>
<evidence type="ECO:0000256" key="2">
    <source>
        <dbReference type="SAM" id="SignalP"/>
    </source>
</evidence>
<reference evidence="4" key="1">
    <citation type="journal article" date="2019" name="Int. J. Syst. Evol. Microbiol.">
        <title>The Global Catalogue of Microorganisms (GCM) 10K type strain sequencing project: providing services to taxonomists for standard genome sequencing and annotation.</title>
        <authorList>
            <consortium name="The Broad Institute Genomics Platform"/>
            <consortium name="The Broad Institute Genome Sequencing Center for Infectious Disease"/>
            <person name="Wu L."/>
            <person name="Ma J."/>
        </authorList>
    </citation>
    <scope>NUCLEOTIDE SEQUENCE [LARGE SCALE GENOMIC DNA]</scope>
    <source>
        <strain evidence="4">JCM 12165</strain>
    </source>
</reference>
<protein>
    <submittedName>
        <fullName evidence="3">Uncharacterized protein</fullName>
    </submittedName>
</protein>
<keyword evidence="4" id="KW-1185">Reference proteome</keyword>
<evidence type="ECO:0000313" key="4">
    <source>
        <dbReference type="Proteomes" id="UP001597145"/>
    </source>
</evidence>
<feature type="signal peptide" evidence="2">
    <location>
        <begin position="1"/>
        <end position="26"/>
    </location>
</feature>
<evidence type="ECO:0000256" key="1">
    <source>
        <dbReference type="SAM" id="MobiDB-lite"/>
    </source>
</evidence>
<dbReference type="Proteomes" id="UP001597145">
    <property type="component" value="Unassembled WGS sequence"/>
</dbReference>
<feature type="compositionally biased region" description="Basic and acidic residues" evidence="1">
    <location>
        <begin position="71"/>
        <end position="86"/>
    </location>
</feature>
<organism evidence="3 4">
    <name type="scientific">Pseudonocardia aurantiaca</name>
    <dbReference type="NCBI Taxonomy" id="75290"/>
    <lineage>
        <taxon>Bacteria</taxon>
        <taxon>Bacillati</taxon>
        <taxon>Actinomycetota</taxon>
        <taxon>Actinomycetes</taxon>
        <taxon>Pseudonocardiales</taxon>
        <taxon>Pseudonocardiaceae</taxon>
        <taxon>Pseudonocardia</taxon>
    </lineage>
</organism>
<feature type="region of interest" description="Disordered" evidence="1">
    <location>
        <begin position="71"/>
        <end position="129"/>
    </location>
</feature>
<dbReference type="EMBL" id="JBHUCP010000026">
    <property type="protein sequence ID" value="MFD1533924.1"/>
    <property type="molecule type" value="Genomic_DNA"/>
</dbReference>
<evidence type="ECO:0000313" key="3">
    <source>
        <dbReference type="EMBL" id="MFD1533924.1"/>
    </source>
</evidence>
<gene>
    <name evidence="3" type="ORF">ACFSCY_31355</name>
</gene>
<feature type="compositionally biased region" description="Basic and acidic residues" evidence="1">
    <location>
        <begin position="106"/>
        <end position="117"/>
    </location>
</feature>
<keyword evidence="2" id="KW-0732">Signal</keyword>
<feature type="chain" id="PRO_5047383697" evidence="2">
    <location>
        <begin position="27"/>
        <end position="161"/>
    </location>
</feature>
<sequence length="161" mass="16686">MRIRTLAAAALAAAGLSVTLTGAASATSIDDPPPGDAFVITCEGGRSEVRPITEEERAKFEEMRDRAIEEGVVKEGPGEHHVRVDGEPGGPKDGPFVVFKGPPPGDSKELPRGEFKKLPPGAEPVPGERVRGVFIVRGEGVPGDKAAGACELPDLPPPPAP</sequence>
<accession>A0ABW4FV57</accession>
<proteinExistence type="predicted"/>